<evidence type="ECO:0000256" key="6">
    <source>
        <dbReference type="ARBA" id="ARBA00023163"/>
    </source>
</evidence>
<dbReference type="InterPro" id="IPR011129">
    <property type="entry name" value="CSD"/>
</dbReference>
<dbReference type="RefSeq" id="WP_020888072.1">
    <property type="nucleotide sequence ID" value="NZ_ATHI01000031.1"/>
</dbReference>
<keyword evidence="9" id="KW-1185">Reference proteome</keyword>
<dbReference type="CDD" id="cd04458">
    <property type="entry name" value="CSP_CDS"/>
    <property type="match status" value="1"/>
</dbReference>
<dbReference type="STRING" id="1121439.dsat_1375"/>
<dbReference type="SUPFAM" id="SSF50249">
    <property type="entry name" value="Nucleic acid-binding proteins"/>
    <property type="match status" value="1"/>
</dbReference>
<evidence type="ECO:0000259" key="7">
    <source>
        <dbReference type="PROSITE" id="PS51857"/>
    </source>
</evidence>
<dbReference type="PANTHER" id="PTHR46565:SF20">
    <property type="entry name" value="COLD SHOCK DOMAIN-CONTAINING PROTEIN 4"/>
    <property type="match status" value="1"/>
</dbReference>
<comment type="caution">
    <text evidence="8">The sequence shown here is derived from an EMBL/GenBank/DDBJ whole genome shotgun (WGS) entry which is preliminary data.</text>
</comment>
<organism evidence="8 9">
    <name type="scientific">Alkalidesulfovibrio alkalitolerans DSM 16529</name>
    <dbReference type="NCBI Taxonomy" id="1121439"/>
    <lineage>
        <taxon>Bacteria</taxon>
        <taxon>Pseudomonadati</taxon>
        <taxon>Thermodesulfobacteriota</taxon>
        <taxon>Desulfovibrionia</taxon>
        <taxon>Desulfovibrionales</taxon>
        <taxon>Desulfovibrionaceae</taxon>
        <taxon>Alkalidesulfovibrio</taxon>
    </lineage>
</organism>
<keyword evidence="4 8" id="KW-0238">DNA-binding</keyword>
<evidence type="ECO:0000256" key="1">
    <source>
        <dbReference type="ARBA" id="ARBA00004496"/>
    </source>
</evidence>
<gene>
    <name evidence="8" type="ORF">dsat_1375</name>
</gene>
<dbReference type="PATRIC" id="fig|1121439.3.peg.2758"/>
<proteinExistence type="predicted"/>
<comment type="subcellular location">
    <subcellularLocation>
        <location evidence="1">Cytoplasm</location>
    </subcellularLocation>
</comment>
<dbReference type="Gene3D" id="2.40.50.140">
    <property type="entry name" value="Nucleic acid-binding proteins"/>
    <property type="match status" value="1"/>
</dbReference>
<dbReference type="InterPro" id="IPR002059">
    <property type="entry name" value="CSP_DNA-bd"/>
</dbReference>
<evidence type="ECO:0000256" key="3">
    <source>
        <dbReference type="ARBA" id="ARBA00023015"/>
    </source>
</evidence>
<dbReference type="Pfam" id="PF00313">
    <property type="entry name" value="CSD"/>
    <property type="match status" value="1"/>
</dbReference>
<name>S7UEI3_9BACT</name>
<protein>
    <submittedName>
        <fullName evidence="8">Cold-shock DNA-binding domain protein</fullName>
    </submittedName>
</protein>
<feature type="domain" description="CSD" evidence="7">
    <location>
        <begin position="2"/>
        <end position="67"/>
    </location>
</feature>
<evidence type="ECO:0000256" key="4">
    <source>
        <dbReference type="ARBA" id="ARBA00023125"/>
    </source>
</evidence>
<dbReference type="AlphaFoldDB" id="S7UEI3"/>
<keyword evidence="2" id="KW-0963">Cytoplasm</keyword>
<dbReference type="EMBL" id="ATHI01000031">
    <property type="protein sequence ID" value="EPR30653.1"/>
    <property type="molecule type" value="Genomic_DNA"/>
</dbReference>
<dbReference type="PIRSF" id="PIRSF002599">
    <property type="entry name" value="Cold_shock_A"/>
    <property type="match status" value="1"/>
</dbReference>
<dbReference type="SMART" id="SM00357">
    <property type="entry name" value="CSP"/>
    <property type="match status" value="1"/>
</dbReference>
<evidence type="ECO:0000313" key="9">
    <source>
        <dbReference type="Proteomes" id="UP000014975"/>
    </source>
</evidence>
<dbReference type="GO" id="GO:0005829">
    <property type="term" value="C:cytosol"/>
    <property type="evidence" value="ECO:0007669"/>
    <property type="project" value="UniProtKB-ARBA"/>
</dbReference>
<dbReference type="PROSITE" id="PS51857">
    <property type="entry name" value="CSD_2"/>
    <property type="match status" value="1"/>
</dbReference>
<dbReference type="GO" id="GO:0003677">
    <property type="term" value="F:DNA binding"/>
    <property type="evidence" value="ECO:0007669"/>
    <property type="project" value="UniProtKB-KW"/>
</dbReference>
<keyword evidence="6" id="KW-0804">Transcription</keyword>
<dbReference type="PANTHER" id="PTHR46565">
    <property type="entry name" value="COLD SHOCK DOMAIN PROTEIN 2"/>
    <property type="match status" value="1"/>
</dbReference>
<dbReference type="InterPro" id="IPR012340">
    <property type="entry name" value="NA-bd_OB-fold"/>
</dbReference>
<reference evidence="8 9" key="1">
    <citation type="journal article" date="2013" name="Genome Announc.">
        <title>Draft genome sequences for three mercury-methylating, sulfate-reducing bacteria.</title>
        <authorList>
            <person name="Brown S.D."/>
            <person name="Hurt R.A.Jr."/>
            <person name="Gilmour C.C."/>
            <person name="Elias D.A."/>
        </authorList>
    </citation>
    <scope>NUCLEOTIDE SEQUENCE [LARGE SCALE GENOMIC DNA]</scope>
    <source>
        <strain evidence="8 9">DSM 16529</strain>
    </source>
</reference>
<dbReference type="Proteomes" id="UP000014975">
    <property type="component" value="Unassembled WGS sequence"/>
</dbReference>
<dbReference type="PRINTS" id="PR00050">
    <property type="entry name" value="COLDSHOCK"/>
</dbReference>
<evidence type="ECO:0000313" key="8">
    <source>
        <dbReference type="EMBL" id="EPR30653.1"/>
    </source>
</evidence>
<accession>S7UEI3</accession>
<keyword evidence="3" id="KW-0805">Transcription regulation</keyword>
<dbReference type="OrthoDB" id="9800919at2"/>
<dbReference type="InterPro" id="IPR012156">
    <property type="entry name" value="Cold_shock_CspA"/>
</dbReference>
<evidence type="ECO:0000256" key="5">
    <source>
        <dbReference type="ARBA" id="ARBA00023159"/>
    </source>
</evidence>
<dbReference type="eggNOG" id="COG1278">
    <property type="taxonomic scope" value="Bacteria"/>
</dbReference>
<evidence type="ECO:0000256" key="2">
    <source>
        <dbReference type="ARBA" id="ARBA00022490"/>
    </source>
</evidence>
<sequence length="72" mass="7875">MKHTGVVTWFNEIKGFGFIRDHVANDDVYVDFSAVQREGFRTLSAGEEVEFVRTETAGAPKAAEVRVIGGAS</sequence>
<keyword evidence="5" id="KW-0010">Activator</keyword>